<proteinExistence type="predicted"/>
<comment type="caution">
    <text evidence="2">The sequence shown here is derived from an EMBL/GenBank/DDBJ whole genome shotgun (WGS) entry which is preliminary data.</text>
</comment>
<gene>
    <name evidence="2" type="ORF">FL622_01605</name>
</gene>
<keyword evidence="1" id="KW-0472">Membrane</keyword>
<reference evidence="2 3" key="1">
    <citation type="submission" date="2019-07" db="EMBL/GenBank/DDBJ databases">
        <title>Insights of Desulfuromonas acetexigens electromicrobiology.</title>
        <authorList>
            <person name="Katuri K."/>
            <person name="Sapireddy V."/>
            <person name="Shaw D.R."/>
            <person name="Saikaly P."/>
        </authorList>
    </citation>
    <scope>NUCLEOTIDE SEQUENCE [LARGE SCALE GENOMIC DNA]</scope>
    <source>
        <strain evidence="2 3">2873</strain>
    </source>
</reference>
<keyword evidence="1" id="KW-1133">Transmembrane helix</keyword>
<evidence type="ECO:0000256" key="1">
    <source>
        <dbReference type="SAM" id="Phobius"/>
    </source>
</evidence>
<dbReference type="PANTHER" id="PTHR28008">
    <property type="entry name" value="DOMAIN PROTEIN, PUTATIVE (AFU_ORTHOLOGUE AFUA_3G10980)-RELATED"/>
    <property type="match status" value="1"/>
</dbReference>
<evidence type="ECO:0000313" key="3">
    <source>
        <dbReference type="Proteomes" id="UP000317155"/>
    </source>
</evidence>
<dbReference type="Proteomes" id="UP000317155">
    <property type="component" value="Unassembled WGS sequence"/>
</dbReference>
<dbReference type="AlphaFoldDB" id="A0A550JL39"/>
<sequence length="119" mass="13046">MPWIALATLTALLSWLSLTPAPPKIDHELLGWDKFQHALAYAFLTLAAGRAFRRLPIQSNTAWMTAAVYAALVGGGLEVLQGLSRTGRFADWADLVADLLGILAVLILVSFRRFRSSRP</sequence>
<dbReference type="RefSeq" id="WP_092052775.1">
    <property type="nucleotide sequence ID" value="NZ_FOJJ01000001.1"/>
</dbReference>
<accession>A0A550JL39</accession>
<feature type="transmembrane region" description="Helical" evidence="1">
    <location>
        <begin position="61"/>
        <end position="80"/>
    </location>
</feature>
<dbReference type="NCBIfam" id="NF037970">
    <property type="entry name" value="vanZ_1"/>
    <property type="match status" value="1"/>
</dbReference>
<protein>
    <submittedName>
        <fullName evidence="2">VanZ family protein</fullName>
    </submittedName>
</protein>
<evidence type="ECO:0000313" key="2">
    <source>
        <dbReference type="EMBL" id="TRO83903.1"/>
    </source>
</evidence>
<keyword evidence="1" id="KW-0812">Transmembrane</keyword>
<name>A0A550JL39_9BACT</name>
<dbReference type="EMBL" id="VJVV01000001">
    <property type="protein sequence ID" value="TRO83903.1"/>
    <property type="molecule type" value="Genomic_DNA"/>
</dbReference>
<keyword evidence="3" id="KW-1185">Reference proteome</keyword>
<feature type="transmembrane region" description="Helical" evidence="1">
    <location>
        <begin position="92"/>
        <end position="111"/>
    </location>
</feature>
<dbReference type="PANTHER" id="PTHR28008:SF1">
    <property type="entry name" value="DOMAIN PROTEIN, PUTATIVE (AFU_ORTHOLOGUE AFUA_3G10980)-RELATED"/>
    <property type="match status" value="1"/>
</dbReference>
<dbReference type="OrthoDB" id="5406033at2"/>
<organism evidence="2 3">
    <name type="scientific">Trichloromonas acetexigens</name>
    <dbReference type="NCBI Taxonomy" id="38815"/>
    <lineage>
        <taxon>Bacteria</taxon>
        <taxon>Pseudomonadati</taxon>
        <taxon>Thermodesulfobacteriota</taxon>
        <taxon>Desulfuromonadia</taxon>
        <taxon>Desulfuromonadales</taxon>
        <taxon>Trichloromonadaceae</taxon>
        <taxon>Trichloromonas</taxon>
    </lineage>
</organism>